<protein>
    <submittedName>
        <fullName evidence="2">Uncharacterized protein</fullName>
    </submittedName>
</protein>
<dbReference type="EMBL" id="OP434455">
    <property type="protein sequence ID" value="UYL87668.1"/>
    <property type="molecule type" value="Genomic_DNA"/>
</dbReference>
<evidence type="ECO:0000313" key="2">
    <source>
        <dbReference type="EMBL" id="UYL87668.1"/>
    </source>
</evidence>
<feature type="region of interest" description="Disordered" evidence="1">
    <location>
        <begin position="44"/>
        <end position="65"/>
    </location>
</feature>
<dbReference type="Pfam" id="PF23886">
    <property type="entry name" value="DUF7239"/>
    <property type="match status" value="1"/>
</dbReference>
<reference evidence="2" key="1">
    <citation type="submission" date="2024-06" db="EMBL/GenBank/DDBJ databases">
        <authorList>
            <person name="Hatch R.X."/>
            <person name="Arellano O.M."/>
            <person name="Sasaoka A.N."/>
            <person name="Stewart A.S."/>
            <person name="Velarde E.T."/>
            <person name="Garcia Costas A.M."/>
            <person name="Furlong K.P."/>
            <person name="Rudner A.D."/>
            <person name="Beyer A.R."/>
            <person name="Chong R.A."/>
            <person name="Edgington N.P."/>
            <person name="Freise A.C."/>
            <person name="Gibb B.P."/>
            <person name="Klyczek K.K."/>
            <person name="Swerdlow S.J."/>
            <person name="Garlena R.A."/>
            <person name="Russell D.A."/>
            <person name="Jacobs-Sera D."/>
            <person name="Hatfull G.F."/>
        </authorList>
    </citation>
    <scope>NUCLEOTIDE SEQUENCE</scope>
</reference>
<organism evidence="2 3">
    <name type="scientific">Arthrobacter phage VResidence</name>
    <dbReference type="NCBI Taxonomy" id="2927294"/>
    <lineage>
        <taxon>Viruses</taxon>
        <taxon>Duplodnaviria</taxon>
        <taxon>Heunggongvirae</taxon>
        <taxon>Uroviricota</taxon>
        <taxon>Caudoviricetes</taxon>
        <taxon>Casidaviridae</taxon>
        <taxon>Manhattanvirus</taxon>
        <taxon>Manhattanvirus vresidence</taxon>
    </lineage>
</organism>
<proteinExistence type="predicted"/>
<accession>A0A9X9K5E5</accession>
<sequence length="119" mass="13271">MPHKNLTPAEVRKRVEGLPKWAQAEVARLRRQLAEATRELNDHRLRAYGDPMSNTKADPYGDVPLNLKNNESVEFRLGPGHDEVIRVRVRDGVLDVNANGGLIVLPKATNHIDLKVGGH</sequence>
<keyword evidence="3" id="KW-1185">Reference proteome</keyword>
<gene>
    <name evidence="2" type="primary">64</name>
    <name evidence="2" type="ORF">SEA_VRESIDENCE_64</name>
</gene>
<name>A0A9X9K5E5_9CAUD</name>
<dbReference type="InterPro" id="IPR055663">
    <property type="entry name" value="DUF7239"/>
</dbReference>
<dbReference type="Proteomes" id="UP001164923">
    <property type="component" value="Segment"/>
</dbReference>
<evidence type="ECO:0000256" key="1">
    <source>
        <dbReference type="SAM" id="MobiDB-lite"/>
    </source>
</evidence>
<evidence type="ECO:0000313" key="3">
    <source>
        <dbReference type="Proteomes" id="UP001164923"/>
    </source>
</evidence>